<dbReference type="EMBL" id="JBJUIK010000011">
    <property type="protein sequence ID" value="KAL3513254.1"/>
    <property type="molecule type" value="Genomic_DNA"/>
</dbReference>
<proteinExistence type="predicted"/>
<dbReference type="Proteomes" id="UP001630127">
    <property type="component" value="Unassembled WGS sequence"/>
</dbReference>
<comment type="caution">
    <text evidence="2">The sequence shown here is derived from an EMBL/GenBank/DDBJ whole genome shotgun (WGS) entry which is preliminary data.</text>
</comment>
<sequence length="100" mass="10898">MADIGKQKDKNTGTSKKKKFTPSTSSFMPPSINTMGMPTISMSLGMLPPISQPHHLILPHAGLNTSITFISTSGTQDMHYNYIFQGNTSATGVKFHYPSH</sequence>
<organism evidence="2 3">
    <name type="scientific">Cinchona calisaya</name>
    <dbReference type="NCBI Taxonomy" id="153742"/>
    <lineage>
        <taxon>Eukaryota</taxon>
        <taxon>Viridiplantae</taxon>
        <taxon>Streptophyta</taxon>
        <taxon>Embryophyta</taxon>
        <taxon>Tracheophyta</taxon>
        <taxon>Spermatophyta</taxon>
        <taxon>Magnoliopsida</taxon>
        <taxon>eudicotyledons</taxon>
        <taxon>Gunneridae</taxon>
        <taxon>Pentapetalae</taxon>
        <taxon>asterids</taxon>
        <taxon>lamiids</taxon>
        <taxon>Gentianales</taxon>
        <taxon>Rubiaceae</taxon>
        <taxon>Cinchonoideae</taxon>
        <taxon>Cinchoneae</taxon>
        <taxon>Cinchona</taxon>
    </lineage>
</organism>
<feature type="compositionally biased region" description="Basic and acidic residues" evidence="1">
    <location>
        <begin position="1"/>
        <end position="11"/>
    </location>
</feature>
<evidence type="ECO:0000256" key="1">
    <source>
        <dbReference type="SAM" id="MobiDB-lite"/>
    </source>
</evidence>
<dbReference type="AlphaFoldDB" id="A0ABD2Z162"/>
<protein>
    <submittedName>
        <fullName evidence="2">Uncharacterized protein</fullName>
    </submittedName>
</protein>
<feature type="compositionally biased region" description="Low complexity" evidence="1">
    <location>
        <begin position="21"/>
        <end position="31"/>
    </location>
</feature>
<keyword evidence="3" id="KW-1185">Reference proteome</keyword>
<evidence type="ECO:0000313" key="3">
    <source>
        <dbReference type="Proteomes" id="UP001630127"/>
    </source>
</evidence>
<gene>
    <name evidence="2" type="ORF">ACH5RR_025971</name>
</gene>
<accession>A0ABD2Z162</accession>
<reference evidence="2 3" key="1">
    <citation type="submission" date="2024-11" db="EMBL/GenBank/DDBJ databases">
        <title>A near-complete genome assembly of Cinchona calisaya.</title>
        <authorList>
            <person name="Lian D.C."/>
            <person name="Zhao X.W."/>
            <person name="Wei L."/>
        </authorList>
    </citation>
    <scope>NUCLEOTIDE SEQUENCE [LARGE SCALE GENOMIC DNA]</scope>
    <source>
        <tissue evidence="2">Nenye</tissue>
    </source>
</reference>
<name>A0ABD2Z162_9GENT</name>
<feature type="region of interest" description="Disordered" evidence="1">
    <location>
        <begin position="1"/>
        <end position="32"/>
    </location>
</feature>
<evidence type="ECO:0000313" key="2">
    <source>
        <dbReference type="EMBL" id="KAL3513254.1"/>
    </source>
</evidence>